<accession>A0A6J8CV67</accession>
<sequence>MLKFTERSKALLKKLEATERSTSIVYKQTNGELVIKADAATFELLKHATAAYFEELPCNIGKATIQRETDRFKAATEQITTKMREKCGKTYTVNLYLTTCTIMVNGENPENFGNRDIKEIHKLIENMNNGDKNKTITKLNEIMKSKLEQALQGKSVQPKYADKDEKASIECFKCKKKCRTRSTFCSSGQLGTLQLPTSFNK</sequence>
<dbReference type="Proteomes" id="UP000507470">
    <property type="component" value="Unassembled WGS sequence"/>
</dbReference>
<organism evidence="1 2">
    <name type="scientific">Mytilus coruscus</name>
    <name type="common">Sea mussel</name>
    <dbReference type="NCBI Taxonomy" id="42192"/>
    <lineage>
        <taxon>Eukaryota</taxon>
        <taxon>Metazoa</taxon>
        <taxon>Spiralia</taxon>
        <taxon>Lophotrochozoa</taxon>
        <taxon>Mollusca</taxon>
        <taxon>Bivalvia</taxon>
        <taxon>Autobranchia</taxon>
        <taxon>Pteriomorphia</taxon>
        <taxon>Mytilida</taxon>
        <taxon>Mytiloidea</taxon>
        <taxon>Mytilidae</taxon>
        <taxon>Mytilinae</taxon>
        <taxon>Mytilus</taxon>
    </lineage>
</organism>
<proteinExistence type="predicted"/>
<dbReference type="AlphaFoldDB" id="A0A6J8CV67"/>
<keyword evidence="2" id="KW-1185">Reference proteome</keyword>
<name>A0A6J8CV67_MYTCO</name>
<dbReference type="EMBL" id="CACVKT020005969">
    <property type="protein sequence ID" value="CAC5398822.1"/>
    <property type="molecule type" value="Genomic_DNA"/>
</dbReference>
<evidence type="ECO:0000313" key="2">
    <source>
        <dbReference type="Proteomes" id="UP000507470"/>
    </source>
</evidence>
<dbReference type="OrthoDB" id="6101925at2759"/>
<protein>
    <submittedName>
        <fullName evidence="1">GTF3A</fullName>
    </submittedName>
</protein>
<reference evidence="1 2" key="1">
    <citation type="submission" date="2020-06" db="EMBL/GenBank/DDBJ databases">
        <authorList>
            <person name="Li R."/>
            <person name="Bekaert M."/>
        </authorList>
    </citation>
    <scope>NUCLEOTIDE SEQUENCE [LARGE SCALE GENOMIC DNA]</scope>
    <source>
        <strain evidence="2">wild</strain>
    </source>
</reference>
<evidence type="ECO:0000313" key="1">
    <source>
        <dbReference type="EMBL" id="CAC5398822.1"/>
    </source>
</evidence>
<gene>
    <name evidence="1" type="ORF">MCOR_33155</name>
</gene>